<evidence type="ECO:0000313" key="2">
    <source>
        <dbReference type="Proteomes" id="UP000198287"/>
    </source>
</evidence>
<dbReference type="Proteomes" id="UP000198287">
    <property type="component" value="Unassembled WGS sequence"/>
</dbReference>
<keyword evidence="2" id="KW-1185">Reference proteome</keyword>
<gene>
    <name evidence="1" type="ORF">Fcan01_02176</name>
</gene>
<comment type="caution">
    <text evidence="1">The sequence shown here is derived from an EMBL/GenBank/DDBJ whole genome shotgun (WGS) entry which is preliminary data.</text>
</comment>
<dbReference type="AlphaFoldDB" id="A0A226F5P2"/>
<name>A0A226F5P2_FOLCA</name>
<accession>A0A226F5P2</accession>
<dbReference type="EMBL" id="LNIX01000001">
    <property type="protein sequence ID" value="OXA64734.1"/>
    <property type="molecule type" value="Genomic_DNA"/>
</dbReference>
<protein>
    <submittedName>
        <fullName evidence="1">Uncharacterized protein</fullName>
    </submittedName>
</protein>
<evidence type="ECO:0000313" key="1">
    <source>
        <dbReference type="EMBL" id="OXA64734.1"/>
    </source>
</evidence>
<organism evidence="1 2">
    <name type="scientific">Folsomia candida</name>
    <name type="common">Springtail</name>
    <dbReference type="NCBI Taxonomy" id="158441"/>
    <lineage>
        <taxon>Eukaryota</taxon>
        <taxon>Metazoa</taxon>
        <taxon>Ecdysozoa</taxon>
        <taxon>Arthropoda</taxon>
        <taxon>Hexapoda</taxon>
        <taxon>Collembola</taxon>
        <taxon>Entomobryomorpha</taxon>
        <taxon>Isotomoidea</taxon>
        <taxon>Isotomidae</taxon>
        <taxon>Proisotominae</taxon>
        <taxon>Folsomia</taxon>
    </lineage>
</organism>
<sequence length="405" mass="46944">MSRSVKDIKLMTKTGAHLVVLPKGKVSRVDPTLTPDKWLWRLCLKMPLHWGVFLVVQVMAIVPIDAARLYSPNEALDRIRISFLAWINNLKKKDDDGVESWMDRAQYRRSNYSWSRNKNTGKYCYFIATPTVKRPDMRGTLGSRFMTEWLKEMSALRREYIQWRSQLESVREVSRVAMSKQRKTNPRHATSYLLEIRELDPGIIRSYVSGTLSWEEITRYPAIKIWRYPGVTESINAQLSARGHHFVADPTIAKSLVHDKMREIGTDNCICIEVYAHLCDSMYTAQLGESYTMTYASKYNELKKAGHIISNIEYIISRPDAALKTKLIPVAEKDAIDGKQLYEIVPPTDLRHPPHHANDKEIRQLPYKIYQSSMIEKFITGTRGDQQNVWPHVYDAERDLPRITL</sequence>
<proteinExistence type="predicted"/>
<reference evidence="1 2" key="1">
    <citation type="submission" date="2015-12" db="EMBL/GenBank/DDBJ databases">
        <title>The genome of Folsomia candida.</title>
        <authorList>
            <person name="Faddeeva A."/>
            <person name="Derks M.F."/>
            <person name="Anvar Y."/>
            <person name="Smit S."/>
            <person name="Van Straalen N."/>
            <person name="Roelofs D."/>
        </authorList>
    </citation>
    <scope>NUCLEOTIDE SEQUENCE [LARGE SCALE GENOMIC DNA]</scope>
    <source>
        <strain evidence="1 2">VU population</strain>
        <tissue evidence="1">Whole body</tissue>
    </source>
</reference>